<dbReference type="InterPro" id="IPR013083">
    <property type="entry name" value="Znf_RING/FYVE/PHD"/>
</dbReference>
<keyword evidence="1" id="KW-0479">Metal-binding</keyword>
<dbReference type="STRING" id="13333.W1PX34"/>
<dbReference type="CDD" id="cd00065">
    <property type="entry name" value="FYVE_like_SF"/>
    <property type="match status" value="1"/>
</dbReference>
<evidence type="ECO:0000259" key="7">
    <source>
        <dbReference type="PROSITE" id="PS50178"/>
    </source>
</evidence>
<feature type="compositionally biased region" description="Polar residues" evidence="6">
    <location>
        <begin position="964"/>
        <end position="981"/>
    </location>
</feature>
<feature type="compositionally biased region" description="Polar residues" evidence="6">
    <location>
        <begin position="565"/>
        <end position="574"/>
    </location>
</feature>
<dbReference type="HOGENOM" id="CLU_008816_0_0_1"/>
<dbReference type="PANTHER" id="PTHR47553">
    <property type="entry name" value="MYOSIN-11"/>
    <property type="match status" value="1"/>
</dbReference>
<dbReference type="Gene3D" id="3.30.40.10">
    <property type="entry name" value="Zinc/RING finger domain, C3HC4 (zinc finger)"/>
    <property type="match status" value="1"/>
</dbReference>
<feature type="region of interest" description="Disordered" evidence="6">
    <location>
        <begin position="964"/>
        <end position="1002"/>
    </location>
</feature>
<evidence type="ECO:0000256" key="1">
    <source>
        <dbReference type="ARBA" id="ARBA00022723"/>
    </source>
</evidence>
<dbReference type="GO" id="GO:0008270">
    <property type="term" value="F:zinc ion binding"/>
    <property type="evidence" value="ECO:0007669"/>
    <property type="project" value="UniProtKB-KW"/>
</dbReference>
<keyword evidence="9" id="KW-1185">Reference proteome</keyword>
<feature type="region of interest" description="Disordered" evidence="6">
    <location>
        <begin position="114"/>
        <end position="197"/>
    </location>
</feature>
<name>W1PX34_AMBTC</name>
<feature type="region of interest" description="Disordered" evidence="6">
    <location>
        <begin position="627"/>
        <end position="658"/>
    </location>
</feature>
<dbReference type="InterPro" id="IPR011011">
    <property type="entry name" value="Znf_FYVE_PHD"/>
</dbReference>
<feature type="compositionally biased region" description="Polar residues" evidence="6">
    <location>
        <begin position="248"/>
        <end position="259"/>
    </location>
</feature>
<accession>W1PX34</accession>
<feature type="domain" description="FYVE-type" evidence="7">
    <location>
        <begin position="19"/>
        <end position="78"/>
    </location>
</feature>
<evidence type="ECO:0000256" key="2">
    <source>
        <dbReference type="ARBA" id="ARBA00022771"/>
    </source>
</evidence>
<dbReference type="InterPro" id="IPR000306">
    <property type="entry name" value="Znf_FYVE"/>
</dbReference>
<evidence type="ECO:0000256" key="3">
    <source>
        <dbReference type="ARBA" id="ARBA00022833"/>
    </source>
</evidence>
<keyword evidence="3" id="KW-0862">Zinc</keyword>
<protein>
    <recommendedName>
        <fullName evidence="7">FYVE-type domain-containing protein</fullName>
    </recommendedName>
</protein>
<gene>
    <name evidence="8" type="ORF">AMTR_s00043p00170080</name>
</gene>
<keyword evidence="5" id="KW-0175">Coiled coil</keyword>
<evidence type="ECO:0000256" key="5">
    <source>
        <dbReference type="SAM" id="Coils"/>
    </source>
</evidence>
<reference evidence="9" key="1">
    <citation type="journal article" date="2013" name="Science">
        <title>The Amborella genome and the evolution of flowering plants.</title>
        <authorList>
            <consortium name="Amborella Genome Project"/>
        </authorList>
    </citation>
    <scope>NUCLEOTIDE SEQUENCE [LARGE SCALE GENOMIC DNA]</scope>
</reference>
<dbReference type="Proteomes" id="UP000017836">
    <property type="component" value="Unassembled WGS sequence"/>
</dbReference>
<sequence length="1171" mass="129573">MLEKIGLPAKPSLRGSNWVIDASHCQGCSSQFTFFNRKHHCRRCGGLFCNNCTLQRMVLRGQGDSPVRICDPCKTLEDATRFELRSGHRYRAGKGGSKQAPKLENQAVEQILGADRKQPLQSVEETNPDEGSDLNSAFTSGSCSTSQKSITTHERKDDILRSNSIEVCRQGSDEMDTQSPDELRRQAQEEKKKYGILKKEGKSDEALRAFKRGKELERQADALDIASRKSRKKASSFSNRASNEKTDGSVNSTSGTKLSSGRVKEEKNDLASELKSLGWSDADLHNGDKKPKNLSFEGELSNLLGEVPQKSSFGQESSGIEKSQVLAHKRKALVLKREGKLAEAKEELKKAKVLEKQLEEQEFFGQDEESDDEIAALIRSINAEQEDDLPTNIEHHSGFDFTQIQDIGDDVALEVTDHDLNDPDIVAALKSFGWGEEMDETDTSACDTAPKDREALKAEVLSLKREALRLKRAGNASEAREILKKAKLLEKDLENLQSQQGDGLGAYEETITTASLTKKKSDIQRELLGLKRRALALRKEGLVDEAEAELRKGKVLEQELEEMENNSSRTTEVRFNTKGLKQGNTGIPAGDLSARVDEDDADVSEQDMHDPALLSLLTILGWKDDDQPGISNSETGNVRIEGKDSDSSEMMKDPRVPKESSEKIYIDVEYSAIISPVISFRPVRSKANVQKELLGIKRKALALRRQGKSDEADEELQKAKVLEAEMEEIESSQKTQVLGKKDTDLKVENQGSVPIANKEEQGKKVAEGGISDDISYSVNMDLTENQALTSKVTDTQSVQILDLLSGDAYTTNNLNSAPIILPNDNHSVHHDASEFIVETQGPSSKPAEILKSVVHVSEKLSTPNERGEQFVQAMESSLIHEEDAANERREKLAEPMERKHVHEADASIETSAPKISLAVPSDRNSSQLAVLAHKKNALALKKEGKLAEAKEELRQAKLLEKSIETGQVANTTPSVSTSDDISNIKEEKQNQPRRPISSRDRFKLQQASLAHKRQALRLRREGRIEESEAEFELAKSLEAQMEEIDGCGLEADKHGANDVEAGDEAIVDDLLDPQLLSALQAIGWNDAHTFSKNPNNSSEAEVKAPSKPHAIRISSIGAKGNSSVERANLEEKMKAERMQAFNLKRAGRQPEALEALRRAKQFEKRLNQLSS</sequence>
<dbReference type="InterPro" id="IPR019734">
    <property type="entry name" value="TPR_rpt"/>
</dbReference>
<feature type="compositionally biased region" description="Polar residues" evidence="6">
    <location>
        <begin position="133"/>
        <end position="150"/>
    </location>
</feature>
<evidence type="ECO:0000256" key="6">
    <source>
        <dbReference type="SAM" id="MobiDB-lite"/>
    </source>
</evidence>
<dbReference type="OrthoDB" id="660555at2759"/>
<keyword evidence="2 4" id="KW-0863">Zinc-finger</keyword>
<dbReference type="SMART" id="SM00064">
    <property type="entry name" value="FYVE"/>
    <property type="match status" value="1"/>
</dbReference>
<evidence type="ECO:0000313" key="8">
    <source>
        <dbReference type="EMBL" id="ERN12753.1"/>
    </source>
</evidence>
<dbReference type="AlphaFoldDB" id="W1PX34"/>
<dbReference type="Pfam" id="PF01363">
    <property type="entry name" value="FYVE"/>
    <property type="match status" value="1"/>
</dbReference>
<dbReference type="eggNOG" id="KOG1818">
    <property type="taxonomic scope" value="Eukaryota"/>
</dbReference>
<evidence type="ECO:0000256" key="4">
    <source>
        <dbReference type="PROSITE-ProRule" id="PRU00091"/>
    </source>
</evidence>
<feature type="compositionally biased region" description="Basic and acidic residues" evidence="6">
    <location>
        <begin position="151"/>
        <end position="160"/>
    </location>
</feature>
<organism evidence="8 9">
    <name type="scientific">Amborella trichopoda</name>
    <dbReference type="NCBI Taxonomy" id="13333"/>
    <lineage>
        <taxon>Eukaryota</taxon>
        <taxon>Viridiplantae</taxon>
        <taxon>Streptophyta</taxon>
        <taxon>Embryophyta</taxon>
        <taxon>Tracheophyta</taxon>
        <taxon>Spermatophyta</taxon>
        <taxon>Magnoliopsida</taxon>
        <taxon>Amborellales</taxon>
        <taxon>Amborellaceae</taxon>
        <taxon>Amborella</taxon>
    </lineage>
</organism>
<dbReference type="PANTHER" id="PTHR47553:SF1">
    <property type="entry name" value="RING_FYVE_PHD ZINC FINGER SUPERFAMILY PROTEIN"/>
    <property type="match status" value="1"/>
</dbReference>
<dbReference type="EMBL" id="KI392605">
    <property type="protein sequence ID" value="ERN12753.1"/>
    <property type="molecule type" value="Genomic_DNA"/>
</dbReference>
<dbReference type="Gramene" id="ERN12753">
    <property type="protein sequence ID" value="ERN12753"/>
    <property type="gene ID" value="AMTR_s00043p00170080"/>
</dbReference>
<feature type="coiled-coil region" evidence="5">
    <location>
        <begin position="705"/>
        <end position="732"/>
    </location>
</feature>
<dbReference type="InterPro" id="IPR011990">
    <property type="entry name" value="TPR-like_helical_dom_sf"/>
</dbReference>
<feature type="compositionally biased region" description="Basic and acidic residues" evidence="6">
    <location>
        <begin position="640"/>
        <end position="658"/>
    </location>
</feature>
<dbReference type="SMART" id="SM00028">
    <property type="entry name" value="TPR"/>
    <property type="match status" value="4"/>
</dbReference>
<dbReference type="OMA" id="NSQLDQN"/>
<dbReference type="KEGG" id="atr:18440979"/>
<proteinExistence type="predicted"/>
<dbReference type="SUPFAM" id="SSF57903">
    <property type="entry name" value="FYVE/PHD zinc finger"/>
    <property type="match status" value="1"/>
</dbReference>
<feature type="region of interest" description="Disordered" evidence="6">
    <location>
        <begin position="561"/>
        <end position="593"/>
    </location>
</feature>
<dbReference type="InterPro" id="IPR017455">
    <property type="entry name" value="Znf_FYVE-rel"/>
</dbReference>
<dbReference type="PROSITE" id="PS50178">
    <property type="entry name" value="ZF_FYVE"/>
    <property type="match status" value="1"/>
</dbReference>
<evidence type="ECO:0000313" key="9">
    <source>
        <dbReference type="Proteomes" id="UP000017836"/>
    </source>
</evidence>
<feature type="region of interest" description="Disordered" evidence="6">
    <location>
        <begin position="221"/>
        <end position="269"/>
    </location>
</feature>
<feature type="compositionally biased region" description="Basic and acidic residues" evidence="6">
    <location>
        <begin position="181"/>
        <end position="197"/>
    </location>
</feature>
<dbReference type="SUPFAM" id="SSF48452">
    <property type="entry name" value="TPR-like"/>
    <property type="match status" value="1"/>
</dbReference>